<dbReference type="GO" id="GO:0006310">
    <property type="term" value="P:DNA recombination"/>
    <property type="evidence" value="ECO:0007669"/>
    <property type="project" value="UniProtKB-KW"/>
</dbReference>
<dbReference type="InterPro" id="IPR011010">
    <property type="entry name" value="DNA_brk_join_enz"/>
</dbReference>
<evidence type="ECO:0000313" key="7">
    <source>
        <dbReference type="Proteomes" id="UP000198953"/>
    </source>
</evidence>
<name>A0A1H7YV95_9ACTN</name>
<accession>A0A1H7YV95</accession>
<dbReference type="InterPro" id="IPR004107">
    <property type="entry name" value="Integrase_SAM-like_N"/>
</dbReference>
<dbReference type="Proteomes" id="UP000198953">
    <property type="component" value="Unassembled WGS sequence"/>
</dbReference>
<dbReference type="Pfam" id="PF14659">
    <property type="entry name" value="Phage_int_SAM_3"/>
    <property type="match status" value="1"/>
</dbReference>
<dbReference type="Gene3D" id="1.10.443.10">
    <property type="entry name" value="Intergrase catalytic core"/>
    <property type="match status" value="1"/>
</dbReference>
<dbReference type="InterPro" id="IPR013762">
    <property type="entry name" value="Integrase-like_cat_sf"/>
</dbReference>
<dbReference type="Gene3D" id="1.10.150.130">
    <property type="match status" value="1"/>
</dbReference>
<dbReference type="RefSeq" id="WP_091103437.1">
    <property type="nucleotide sequence ID" value="NZ_FOBF01000014.1"/>
</dbReference>
<evidence type="ECO:0000313" key="6">
    <source>
        <dbReference type="EMBL" id="SEM49845.1"/>
    </source>
</evidence>
<dbReference type="EMBL" id="FOBF01000014">
    <property type="protein sequence ID" value="SEM49845.1"/>
    <property type="molecule type" value="Genomic_DNA"/>
</dbReference>
<keyword evidence="1 3" id="KW-0238">DNA-binding</keyword>
<dbReference type="AlphaFoldDB" id="A0A1H7YV95"/>
<dbReference type="SUPFAM" id="SSF56349">
    <property type="entry name" value="DNA breaking-rejoining enzymes"/>
    <property type="match status" value="2"/>
</dbReference>
<evidence type="ECO:0000256" key="3">
    <source>
        <dbReference type="PROSITE-ProRule" id="PRU01248"/>
    </source>
</evidence>
<gene>
    <name evidence="6" type="ORF">SAMN05660976_05282</name>
</gene>
<evidence type="ECO:0000256" key="1">
    <source>
        <dbReference type="ARBA" id="ARBA00023125"/>
    </source>
</evidence>
<feature type="region of interest" description="Disordered" evidence="4">
    <location>
        <begin position="471"/>
        <end position="495"/>
    </location>
</feature>
<dbReference type="PROSITE" id="PS51900">
    <property type="entry name" value="CB"/>
    <property type="match status" value="1"/>
</dbReference>
<protein>
    <submittedName>
        <fullName evidence="6">Phage integrase, N-terminal SAM-like domain</fullName>
    </submittedName>
</protein>
<dbReference type="GO" id="GO:0015074">
    <property type="term" value="P:DNA integration"/>
    <property type="evidence" value="ECO:0007669"/>
    <property type="project" value="InterPro"/>
</dbReference>
<dbReference type="STRING" id="46177.SAMN05660976_05282"/>
<proteinExistence type="predicted"/>
<keyword evidence="7" id="KW-1185">Reference proteome</keyword>
<reference evidence="6 7" key="1">
    <citation type="submission" date="2016-10" db="EMBL/GenBank/DDBJ databases">
        <authorList>
            <person name="de Groot N.N."/>
        </authorList>
    </citation>
    <scope>NUCLEOTIDE SEQUENCE [LARGE SCALE GENOMIC DNA]</scope>
    <source>
        <strain evidence="6 7">DSM 43357</strain>
    </source>
</reference>
<dbReference type="OrthoDB" id="4529782at2"/>
<evidence type="ECO:0000259" key="5">
    <source>
        <dbReference type="PROSITE" id="PS51900"/>
    </source>
</evidence>
<organism evidence="6 7">
    <name type="scientific">Nonomuraea pusilla</name>
    <dbReference type="NCBI Taxonomy" id="46177"/>
    <lineage>
        <taxon>Bacteria</taxon>
        <taxon>Bacillati</taxon>
        <taxon>Actinomycetota</taxon>
        <taxon>Actinomycetes</taxon>
        <taxon>Streptosporangiales</taxon>
        <taxon>Streptosporangiaceae</taxon>
        <taxon>Nonomuraea</taxon>
    </lineage>
</organism>
<evidence type="ECO:0000256" key="4">
    <source>
        <dbReference type="SAM" id="MobiDB-lite"/>
    </source>
</evidence>
<dbReference type="GO" id="GO:0003677">
    <property type="term" value="F:DNA binding"/>
    <property type="evidence" value="ECO:0007669"/>
    <property type="project" value="UniProtKB-UniRule"/>
</dbReference>
<dbReference type="InterPro" id="IPR044068">
    <property type="entry name" value="CB"/>
</dbReference>
<dbReference type="InterPro" id="IPR010998">
    <property type="entry name" value="Integrase_recombinase_N"/>
</dbReference>
<sequence length="495" mass="55749">MAHAEKRGKYWRVRYKRADGTWASATRGDDGHRFTTSKEAEAYGNEQEADIRRNLWRDPRAGDITLTDWVNRWYPAQDLEETTLDGYRWHIEVHILPYFGEVQLRLLNALDIAAWELSLHRTGVCGKTSAASARTLLHTILSDAVAAGLIPANPAVRPRNRGKKAGKSRIRGPEEVWASPLQALLVAERASLLSGRPDELIHLVTIAYTGLRWAESIGLERKYFRLSTIRVEQQVYEHRGRWVKKAPKDDSYRTIHLPPFLSDLLSRQLQAHESGACACKGPQGCGGGQYVFLGEDGTHERRSNFGRRRFRPAVDGRFADAKDRPGYPVLADVAQAPWPGIVRRSWPAAVPGQEFAPPRRQGFWRYDIEQHHVVSWLPILPGLKVHGLRHGHKVWLDEDDIPAVASEERLGHELPGIIGTYSHTSPEMVRRITTSLQERWEASLRERAAIGGGRSPVPLLDDLLEPFRSGAPGVDLPKISHSPVSDLRPRPKKVV</sequence>
<keyword evidence="2" id="KW-0233">DNA recombination</keyword>
<evidence type="ECO:0000256" key="2">
    <source>
        <dbReference type="ARBA" id="ARBA00023172"/>
    </source>
</evidence>
<feature type="domain" description="Core-binding (CB)" evidence="5">
    <location>
        <begin position="64"/>
        <end position="145"/>
    </location>
</feature>